<dbReference type="RefSeq" id="WP_033638938.1">
    <property type="nucleotide sequence ID" value="NZ_AP021873.1"/>
</dbReference>
<dbReference type="Proteomes" id="UP000321126">
    <property type="component" value="Unassembled WGS sequence"/>
</dbReference>
<name>A0A349ZBP1_SERMA</name>
<reference evidence="4 7" key="3">
    <citation type="submission" date="2019-07" db="EMBL/GenBank/DDBJ databases">
        <title>Serratia strains were isolated from fresh produce.</title>
        <authorList>
            <person name="Cho G.-S."/>
            <person name="Stein M."/>
            <person name="Lee W."/>
            <person name="Suh S.H."/>
            <person name="Franz C.M.A.P."/>
        </authorList>
    </citation>
    <scope>NUCLEOTIDE SEQUENCE [LARGE SCALE GENOMIC DNA]</scope>
    <source>
        <strain evidence="4 7">S16</strain>
    </source>
</reference>
<dbReference type="PROSITE" id="PS51257">
    <property type="entry name" value="PROKAR_LIPOPROTEIN"/>
    <property type="match status" value="1"/>
</dbReference>
<gene>
    <name evidence="3" type="ORF">E0L31_01705</name>
    <name evidence="4" type="ORF">FOT62_17965</name>
    <name evidence="2" type="ORF">NCTC10211_00724</name>
</gene>
<proteinExistence type="predicted"/>
<accession>A0A5C7CA68</accession>
<organism evidence="2 5">
    <name type="scientific">Serratia marcescens</name>
    <dbReference type="NCBI Taxonomy" id="615"/>
    <lineage>
        <taxon>Bacteria</taxon>
        <taxon>Pseudomonadati</taxon>
        <taxon>Pseudomonadota</taxon>
        <taxon>Gammaproteobacteria</taxon>
        <taxon>Enterobacterales</taxon>
        <taxon>Yersiniaceae</taxon>
        <taxon>Serratia</taxon>
    </lineage>
</organism>
<keyword evidence="1" id="KW-0812">Transmembrane</keyword>
<dbReference type="Proteomes" id="UP000254765">
    <property type="component" value="Unassembled WGS sequence"/>
</dbReference>
<accession>A0A349ZBP1</accession>
<evidence type="ECO:0000313" key="3">
    <source>
        <dbReference type="EMBL" id="TFV52161.1"/>
    </source>
</evidence>
<protein>
    <submittedName>
        <fullName evidence="2">Uncharacterized protein</fullName>
    </submittedName>
</protein>
<sequence>MKTALSKRFWRYSYALLSLVAVLGCGISAYFLFLKPGMPECRAVLYMSDQISDKLIQRVLLLSVVPDGPRKATLLVNGSLFDGDRRYVIDRILVVDYQKQGSNYRLHLKETIRKPLDNLEKEDFNRRLPMSAPVFHWRIERVDPRHYLFTGNNAPFFVCATAA</sequence>
<dbReference type="EMBL" id="UGYK01000002">
    <property type="protein sequence ID" value="SUI40717.1"/>
    <property type="molecule type" value="Genomic_DNA"/>
</dbReference>
<evidence type="ECO:0000313" key="6">
    <source>
        <dbReference type="Proteomes" id="UP000298510"/>
    </source>
</evidence>
<dbReference type="EMBL" id="VOUQ01000010">
    <property type="protein sequence ID" value="TXE30468.1"/>
    <property type="molecule type" value="Genomic_DNA"/>
</dbReference>
<evidence type="ECO:0000313" key="7">
    <source>
        <dbReference type="Proteomes" id="UP000321126"/>
    </source>
</evidence>
<evidence type="ECO:0000313" key="5">
    <source>
        <dbReference type="Proteomes" id="UP000254765"/>
    </source>
</evidence>
<evidence type="ECO:0000256" key="1">
    <source>
        <dbReference type="SAM" id="Phobius"/>
    </source>
</evidence>
<reference evidence="3 6" key="2">
    <citation type="submission" date="2019-03" db="EMBL/GenBank/DDBJ databases">
        <title>Serratia marcescens strain N2 draft genome.</title>
        <authorList>
            <person name="Yassin A."/>
            <person name="El-Kenawy N."/>
            <person name="Youssef N.H."/>
        </authorList>
    </citation>
    <scope>NUCLEOTIDE SEQUENCE [LARGE SCALE GENOMIC DNA]</scope>
    <source>
        <strain evidence="3 6">N2</strain>
    </source>
</reference>
<feature type="transmembrane region" description="Helical" evidence="1">
    <location>
        <begin position="12"/>
        <end position="33"/>
    </location>
</feature>
<keyword evidence="1" id="KW-1133">Transmembrane helix</keyword>
<keyword evidence="1" id="KW-0472">Membrane</keyword>
<dbReference type="AlphaFoldDB" id="A0A349ZBP1"/>
<reference evidence="2 5" key="1">
    <citation type="submission" date="2018-06" db="EMBL/GenBank/DDBJ databases">
        <authorList>
            <consortium name="Pathogen Informatics"/>
            <person name="Doyle S."/>
        </authorList>
    </citation>
    <scope>NUCLEOTIDE SEQUENCE [LARGE SCALE GENOMIC DNA]</scope>
    <source>
        <strain evidence="2 5">NCTC10211</strain>
    </source>
</reference>
<evidence type="ECO:0000313" key="4">
    <source>
        <dbReference type="EMBL" id="TXE30468.1"/>
    </source>
</evidence>
<evidence type="ECO:0000313" key="2">
    <source>
        <dbReference type="EMBL" id="SUI40717.1"/>
    </source>
</evidence>
<dbReference type="EMBL" id="SPSG01000177">
    <property type="protein sequence ID" value="TFV52161.1"/>
    <property type="molecule type" value="Genomic_DNA"/>
</dbReference>